<evidence type="ECO:0000313" key="1">
    <source>
        <dbReference type="EMBL" id="GEU54106.1"/>
    </source>
</evidence>
<proteinExistence type="predicted"/>
<name>A0A6L2KXZ7_TANCI</name>
<comment type="caution">
    <text evidence="1">The sequence shown here is derived from an EMBL/GenBank/DDBJ whole genome shotgun (WGS) entry which is preliminary data.</text>
</comment>
<protein>
    <submittedName>
        <fullName evidence="1">Uncharacterized protein</fullName>
    </submittedName>
</protein>
<dbReference type="AlphaFoldDB" id="A0A6L2KXZ7"/>
<organism evidence="1">
    <name type="scientific">Tanacetum cinerariifolium</name>
    <name type="common">Dalmatian daisy</name>
    <name type="synonym">Chrysanthemum cinerariifolium</name>
    <dbReference type="NCBI Taxonomy" id="118510"/>
    <lineage>
        <taxon>Eukaryota</taxon>
        <taxon>Viridiplantae</taxon>
        <taxon>Streptophyta</taxon>
        <taxon>Embryophyta</taxon>
        <taxon>Tracheophyta</taxon>
        <taxon>Spermatophyta</taxon>
        <taxon>Magnoliopsida</taxon>
        <taxon>eudicotyledons</taxon>
        <taxon>Gunneridae</taxon>
        <taxon>Pentapetalae</taxon>
        <taxon>asterids</taxon>
        <taxon>campanulids</taxon>
        <taxon>Asterales</taxon>
        <taxon>Asteraceae</taxon>
        <taxon>Asteroideae</taxon>
        <taxon>Anthemideae</taxon>
        <taxon>Anthemidinae</taxon>
        <taxon>Tanacetum</taxon>
    </lineage>
</organism>
<dbReference type="EMBL" id="BKCJ010003278">
    <property type="protein sequence ID" value="GEU54106.1"/>
    <property type="molecule type" value="Genomic_DNA"/>
</dbReference>
<gene>
    <name evidence="1" type="ORF">Tci_026084</name>
</gene>
<sequence>MIKLRKLGLNQSDDGKVLVIGRRRVSGQTFMQKKGQNHRDRISVSFNENGQPVDEKTTSKLSHFIRSLVRSGKYCPLHKPWPKVGIANKQTLLDILNDRFDLSSGSNDWILNSIWE</sequence>
<accession>A0A6L2KXZ7</accession>
<reference evidence="1" key="1">
    <citation type="journal article" date="2019" name="Sci. Rep.">
        <title>Draft genome of Tanacetum cinerariifolium, the natural source of mosquito coil.</title>
        <authorList>
            <person name="Yamashiro T."/>
            <person name="Shiraishi A."/>
            <person name="Satake H."/>
            <person name="Nakayama K."/>
        </authorList>
    </citation>
    <scope>NUCLEOTIDE SEQUENCE</scope>
</reference>